<dbReference type="PANTHER" id="PTHR38436">
    <property type="entry name" value="POLYKETIDE CYCLASE SNOAL-LIKE DOMAIN"/>
    <property type="match status" value="1"/>
</dbReference>
<gene>
    <name evidence="3" type="ORF">C6569_07610</name>
</gene>
<dbReference type="InterPro" id="IPR009959">
    <property type="entry name" value="Cyclase_SnoaL-like"/>
</dbReference>
<evidence type="ECO:0000259" key="2">
    <source>
        <dbReference type="Pfam" id="PF12680"/>
    </source>
</evidence>
<keyword evidence="4" id="KW-1185">Reference proteome</keyword>
<dbReference type="AlphaFoldDB" id="A0A2S0N9T1"/>
<evidence type="ECO:0000313" key="3">
    <source>
        <dbReference type="EMBL" id="AVO44939.1"/>
    </source>
</evidence>
<dbReference type="PANTHER" id="PTHR38436:SF1">
    <property type="entry name" value="ESTER CYCLASE"/>
    <property type="match status" value="1"/>
</dbReference>
<reference evidence="3 4" key="1">
    <citation type="submission" date="2018-03" db="EMBL/GenBank/DDBJ databases">
        <title>Genome sequencing of Phreatobacter sp.</title>
        <authorList>
            <person name="Kim S.-J."/>
            <person name="Heo J."/>
            <person name="Kwon S.-W."/>
        </authorList>
    </citation>
    <scope>NUCLEOTIDE SEQUENCE [LARGE SCALE GENOMIC DNA]</scope>
    <source>
        <strain evidence="3 4">S-12</strain>
    </source>
</reference>
<feature type="chain" id="PRO_5015652444" evidence="1">
    <location>
        <begin position="23"/>
        <end position="149"/>
    </location>
</feature>
<evidence type="ECO:0000256" key="1">
    <source>
        <dbReference type="SAM" id="SignalP"/>
    </source>
</evidence>
<proteinExistence type="predicted"/>
<feature type="domain" description="SnoaL-like" evidence="2">
    <location>
        <begin position="35"/>
        <end position="131"/>
    </location>
</feature>
<dbReference type="EMBL" id="CP027668">
    <property type="protein sequence ID" value="AVO44939.1"/>
    <property type="molecule type" value="Genomic_DNA"/>
</dbReference>
<dbReference type="RefSeq" id="WP_106748280.1">
    <property type="nucleotide sequence ID" value="NZ_CP027668.1"/>
</dbReference>
<sequence>MDRRTFGWGVAALPVAATSASAQSSTLEANKRTVIDFYEKGLNQKDFEAAAVHFGPRYIQHNPVAPDGIEGFKAFIAFRKERTPQAHGRIVRVFAEGDFVILHVHAKRDPNDRGTAIVDIFRLENGKIVEHWDVIQPVPETMAHGNGMF</sequence>
<dbReference type="InterPro" id="IPR037401">
    <property type="entry name" value="SnoaL-like"/>
</dbReference>
<dbReference type="GO" id="GO:0030638">
    <property type="term" value="P:polyketide metabolic process"/>
    <property type="evidence" value="ECO:0007669"/>
    <property type="project" value="InterPro"/>
</dbReference>
<keyword evidence="1" id="KW-0732">Signal</keyword>
<accession>A0A2S0N9T1</accession>
<dbReference type="InterPro" id="IPR032710">
    <property type="entry name" value="NTF2-like_dom_sf"/>
</dbReference>
<organism evidence="3 4">
    <name type="scientific">Phreatobacter cathodiphilus</name>
    <dbReference type="NCBI Taxonomy" id="1868589"/>
    <lineage>
        <taxon>Bacteria</taxon>
        <taxon>Pseudomonadati</taxon>
        <taxon>Pseudomonadota</taxon>
        <taxon>Alphaproteobacteria</taxon>
        <taxon>Hyphomicrobiales</taxon>
        <taxon>Phreatobacteraceae</taxon>
        <taxon>Phreatobacter</taxon>
    </lineage>
</organism>
<protein>
    <submittedName>
        <fullName evidence="3">Polyketide cyclase</fullName>
    </submittedName>
</protein>
<feature type="signal peptide" evidence="1">
    <location>
        <begin position="1"/>
        <end position="22"/>
    </location>
</feature>
<dbReference type="OrthoDB" id="9812089at2"/>
<evidence type="ECO:0000313" key="4">
    <source>
        <dbReference type="Proteomes" id="UP000237889"/>
    </source>
</evidence>
<dbReference type="Proteomes" id="UP000237889">
    <property type="component" value="Chromosome"/>
</dbReference>
<dbReference type="Pfam" id="PF12680">
    <property type="entry name" value="SnoaL_2"/>
    <property type="match status" value="1"/>
</dbReference>
<dbReference type="Gene3D" id="3.10.450.50">
    <property type="match status" value="1"/>
</dbReference>
<dbReference type="KEGG" id="phr:C6569_07610"/>
<dbReference type="SUPFAM" id="SSF54427">
    <property type="entry name" value="NTF2-like"/>
    <property type="match status" value="1"/>
</dbReference>
<name>A0A2S0N9T1_9HYPH</name>